<dbReference type="Proteomes" id="UP000192356">
    <property type="component" value="Unassembled WGS sequence"/>
</dbReference>
<reference evidence="2 3" key="1">
    <citation type="journal article" date="2017" name="Environ. Microbiol.">
        <title>Decay of the glycolytic pathway and adaptation to intranuclear parasitism within Enterocytozoonidae microsporidia.</title>
        <authorList>
            <person name="Wiredu Boakye D."/>
            <person name="Jaroenlak P."/>
            <person name="Prachumwat A."/>
            <person name="Williams T.A."/>
            <person name="Bateman K.S."/>
            <person name="Itsathitphaisarn O."/>
            <person name="Sritunyalucksana K."/>
            <person name="Paszkiewicz K.H."/>
            <person name="Moore K.A."/>
            <person name="Stentiford G.D."/>
            <person name="Williams B.A."/>
        </authorList>
    </citation>
    <scope>NUCLEOTIDE SEQUENCE [LARGE SCALE GENOMIC DNA]</scope>
    <source>
        <strain evidence="2 3">GB1</strain>
    </source>
</reference>
<protein>
    <recommendedName>
        <fullName evidence="1">Transposase Tc1-like domain-containing protein</fullName>
    </recommendedName>
</protein>
<dbReference type="OrthoDB" id="2416077at2759"/>
<dbReference type="GO" id="GO:0006313">
    <property type="term" value="P:DNA transposition"/>
    <property type="evidence" value="ECO:0007669"/>
    <property type="project" value="InterPro"/>
</dbReference>
<evidence type="ECO:0000313" key="3">
    <source>
        <dbReference type="Proteomes" id="UP000192356"/>
    </source>
</evidence>
<evidence type="ECO:0000259" key="1">
    <source>
        <dbReference type="Pfam" id="PF01498"/>
    </source>
</evidence>
<accession>A0A1X0Q6J3</accession>
<dbReference type="AlphaFoldDB" id="A0A1X0Q6J3"/>
<name>A0A1X0Q6J3_9MICR</name>
<dbReference type="VEuPathDB" id="MicrosporidiaDB:A0H76_1641"/>
<proteinExistence type="predicted"/>
<dbReference type="VEuPathDB" id="MicrosporidiaDB:A0H76_1562"/>
<dbReference type="SUPFAM" id="SSF46689">
    <property type="entry name" value="Homeodomain-like"/>
    <property type="match status" value="1"/>
</dbReference>
<dbReference type="GO" id="GO:0003677">
    <property type="term" value="F:DNA binding"/>
    <property type="evidence" value="ECO:0007669"/>
    <property type="project" value="InterPro"/>
</dbReference>
<dbReference type="GO" id="GO:0015074">
    <property type="term" value="P:DNA integration"/>
    <property type="evidence" value="ECO:0007669"/>
    <property type="project" value="InterPro"/>
</dbReference>
<dbReference type="InterPro" id="IPR002492">
    <property type="entry name" value="Transposase_Tc1-like"/>
</dbReference>
<evidence type="ECO:0000313" key="2">
    <source>
        <dbReference type="EMBL" id="ORD95352.1"/>
    </source>
</evidence>
<dbReference type="InterPro" id="IPR036397">
    <property type="entry name" value="RNaseH_sf"/>
</dbReference>
<dbReference type="Gene3D" id="3.30.420.10">
    <property type="entry name" value="Ribonuclease H-like superfamily/Ribonuclease H"/>
    <property type="match status" value="1"/>
</dbReference>
<comment type="caution">
    <text evidence="2">The sequence shown here is derived from an EMBL/GenBank/DDBJ whole genome shotgun (WGS) entry which is preliminary data.</text>
</comment>
<sequence>MSRHLNEIDKALIKEDLNNGLSCNHVVTKRGFARSTIQKYCNLFKSEIPTSRKYGSGRISKITFDMKIYIKSLYESNSFITSLEISKKIEEKFNIKISRPTVSRTLKNFGLLTKIAVKKPLLRPINIVKRFKISENFLGMKNETLKRIIFTDKTKFNLFNSDGAQYVRYYPGKGMI</sequence>
<organism evidence="2 3">
    <name type="scientific">Hepatospora eriocheir</name>
    <dbReference type="NCBI Taxonomy" id="1081669"/>
    <lineage>
        <taxon>Eukaryota</taxon>
        <taxon>Fungi</taxon>
        <taxon>Fungi incertae sedis</taxon>
        <taxon>Microsporidia</taxon>
        <taxon>Hepatosporidae</taxon>
        <taxon>Hepatospora</taxon>
    </lineage>
</organism>
<feature type="domain" description="Transposase Tc1-like" evidence="1">
    <location>
        <begin position="69"/>
        <end position="135"/>
    </location>
</feature>
<gene>
    <name evidence="2" type="ORF">HERIO_2558</name>
</gene>
<dbReference type="Pfam" id="PF01498">
    <property type="entry name" value="HTH_Tnp_Tc3_2"/>
    <property type="match status" value="1"/>
</dbReference>
<keyword evidence="3" id="KW-1185">Reference proteome</keyword>
<dbReference type="EMBL" id="LVKB01000372">
    <property type="protein sequence ID" value="ORD95352.1"/>
    <property type="molecule type" value="Genomic_DNA"/>
</dbReference>
<dbReference type="VEuPathDB" id="MicrosporidiaDB:HERIO_2558"/>
<dbReference type="InterPro" id="IPR009057">
    <property type="entry name" value="Homeodomain-like_sf"/>
</dbReference>